<protein>
    <submittedName>
        <fullName evidence="1">Uncharacterized protein</fullName>
    </submittedName>
</protein>
<dbReference type="EMBL" id="LT934425">
    <property type="protein sequence ID" value="SOH04708.1"/>
    <property type="molecule type" value="Genomic_DNA"/>
</dbReference>
<sequence>MLFQVFIDRDIEQTLPAVKETIEGKTVFFVDDNVLTTCFDNGITEELVKRLAKRKPLRAVFRDSSYGSDSVKINLERIFKILSPCTDVRSI</sequence>
<evidence type="ECO:0000313" key="2">
    <source>
        <dbReference type="Proteomes" id="UP000221734"/>
    </source>
</evidence>
<proteinExistence type="predicted"/>
<dbReference type="Proteomes" id="UP000221734">
    <property type="component" value="Chromosome Kuenenia_stuttgartiensis_MBR1"/>
</dbReference>
<name>A0A2C9CGH6_KUEST</name>
<organism evidence="1 2">
    <name type="scientific">Kuenenia stuttgartiensis</name>
    <dbReference type="NCBI Taxonomy" id="174633"/>
    <lineage>
        <taxon>Bacteria</taxon>
        <taxon>Pseudomonadati</taxon>
        <taxon>Planctomycetota</taxon>
        <taxon>Candidatus Brocadiia</taxon>
        <taxon>Candidatus Brocadiales</taxon>
        <taxon>Candidatus Brocadiaceae</taxon>
        <taxon>Candidatus Kuenenia</taxon>
    </lineage>
</organism>
<evidence type="ECO:0000313" key="1">
    <source>
        <dbReference type="EMBL" id="SOH04708.1"/>
    </source>
</evidence>
<dbReference type="AlphaFoldDB" id="A0A2C9CGH6"/>
<gene>
    <name evidence="1" type="ORF">KSMBR1_2211</name>
</gene>
<keyword evidence="2" id="KW-1185">Reference proteome</keyword>
<dbReference type="KEGG" id="kst:KSMBR1_2211"/>
<accession>A0A2C9CGH6</accession>
<reference evidence="2" key="1">
    <citation type="submission" date="2017-10" db="EMBL/GenBank/DDBJ databases">
        <authorList>
            <person name="Frank J."/>
        </authorList>
    </citation>
    <scope>NUCLEOTIDE SEQUENCE [LARGE SCALE GENOMIC DNA]</scope>
</reference>